<keyword evidence="1" id="KW-0812">Transmembrane</keyword>
<dbReference type="GO" id="GO:0071111">
    <property type="term" value="F:cyclic-guanylate-specific phosphodiesterase activity"/>
    <property type="evidence" value="ECO:0007669"/>
    <property type="project" value="InterPro"/>
</dbReference>
<name>A0A9X3AW62_9GAMM</name>
<evidence type="ECO:0000313" key="3">
    <source>
        <dbReference type="EMBL" id="MCT7943039.1"/>
    </source>
</evidence>
<comment type="caution">
    <text evidence="3">The sequence shown here is derived from an EMBL/GenBank/DDBJ whole genome shotgun (WGS) entry which is preliminary data.</text>
</comment>
<sequence>MGRIIYYVVFILVFSISLAGLKGLDHFIAKQVIVRDAQILTDKFQRLLQDSAKKLDELPDISLATFDCNDNLASQLKRTVFEANFIRWLGVTKNNVIYCESNEIIREIASVKTHRVSQNYSLGVVELSNSTHHELVLVKHVNDMFYTASIIPLEPSYFVPVDCDNCLEYKMSFDSDPFLTFGFDEYDGVNFVSEEVTLSSPYFNAKFELSGSYDFYKQYSTISWFVIILIASAFAGWVTYLYFRWQQHSISAYRQILIGVKKEEFIPYYQPIVDSRSKEVVGCEVLMRWQRADGSLMPPNQFIPYAEANGLIIPMTKSLLVHLVNDIQLLGQHKPAMFFSVNIVPEHLESDELLTLVKSYIDDKVFGHHRLSLEITERMPIKDLEKARVMLDKFYAMGVDLKLDDAGTGYGGFSYVQKLGMSTLKIDKMFVDTIGQIDTFNAKTIDAIISFSEKSGLTTIAEGVEHQSQVDYLAQQGVYLIQGYVYSKPLPAEQFFN</sequence>
<protein>
    <submittedName>
        <fullName evidence="3">EAL domain-containing protein</fullName>
    </submittedName>
</protein>
<gene>
    <name evidence="3" type="ORF">NE535_14770</name>
</gene>
<dbReference type="PANTHER" id="PTHR33121:SF56">
    <property type="entry name" value="SIGNALLING PROTEIN WITH EAL AND C2 DOMAINS"/>
    <property type="match status" value="1"/>
</dbReference>
<dbReference type="CDD" id="cd01948">
    <property type="entry name" value="EAL"/>
    <property type="match status" value="1"/>
</dbReference>
<keyword evidence="4" id="KW-1185">Reference proteome</keyword>
<evidence type="ECO:0000313" key="4">
    <source>
        <dbReference type="Proteomes" id="UP001155546"/>
    </source>
</evidence>
<dbReference type="InterPro" id="IPR001633">
    <property type="entry name" value="EAL_dom"/>
</dbReference>
<dbReference type="Gene3D" id="3.20.20.450">
    <property type="entry name" value="EAL domain"/>
    <property type="match status" value="1"/>
</dbReference>
<dbReference type="Proteomes" id="UP001155546">
    <property type="component" value="Unassembled WGS sequence"/>
</dbReference>
<dbReference type="InterPro" id="IPR035919">
    <property type="entry name" value="EAL_sf"/>
</dbReference>
<dbReference type="EMBL" id="JAMTCD010000022">
    <property type="protein sequence ID" value="MCT7943039.1"/>
    <property type="molecule type" value="Genomic_DNA"/>
</dbReference>
<keyword evidence="1" id="KW-1133">Transmembrane helix</keyword>
<feature type="transmembrane region" description="Helical" evidence="1">
    <location>
        <begin position="222"/>
        <end position="243"/>
    </location>
</feature>
<dbReference type="SUPFAM" id="SSF141868">
    <property type="entry name" value="EAL domain-like"/>
    <property type="match status" value="1"/>
</dbReference>
<organism evidence="3 4">
    <name type="scientific">Shewanella holmiensis</name>
    <dbReference type="NCBI Taxonomy" id="2952222"/>
    <lineage>
        <taxon>Bacteria</taxon>
        <taxon>Pseudomonadati</taxon>
        <taxon>Pseudomonadota</taxon>
        <taxon>Gammaproteobacteria</taxon>
        <taxon>Alteromonadales</taxon>
        <taxon>Shewanellaceae</taxon>
        <taxon>Shewanella</taxon>
    </lineage>
</organism>
<dbReference type="InterPro" id="IPR050706">
    <property type="entry name" value="Cyclic-di-GMP_PDE-like"/>
</dbReference>
<dbReference type="AlphaFoldDB" id="A0A9X3AW62"/>
<proteinExistence type="predicted"/>
<feature type="transmembrane region" description="Helical" evidence="1">
    <location>
        <begin position="6"/>
        <end position="24"/>
    </location>
</feature>
<feature type="domain" description="EAL" evidence="2">
    <location>
        <begin position="249"/>
        <end position="497"/>
    </location>
</feature>
<evidence type="ECO:0000259" key="2">
    <source>
        <dbReference type="PROSITE" id="PS50883"/>
    </source>
</evidence>
<dbReference type="PROSITE" id="PS50883">
    <property type="entry name" value="EAL"/>
    <property type="match status" value="1"/>
</dbReference>
<keyword evidence="1" id="KW-0472">Membrane</keyword>
<evidence type="ECO:0000256" key="1">
    <source>
        <dbReference type="SAM" id="Phobius"/>
    </source>
</evidence>
<dbReference type="RefSeq" id="WP_261299387.1">
    <property type="nucleotide sequence ID" value="NZ_JAMTCD010000022.1"/>
</dbReference>
<dbReference type="Pfam" id="PF20982">
    <property type="entry name" value="CSS_CxxC"/>
    <property type="match status" value="1"/>
</dbReference>
<accession>A0A9X3AW62</accession>
<dbReference type="InterPro" id="IPR048614">
    <property type="entry name" value="CSS_CxxC"/>
</dbReference>
<dbReference type="PANTHER" id="PTHR33121">
    <property type="entry name" value="CYCLIC DI-GMP PHOSPHODIESTERASE PDEF"/>
    <property type="match status" value="1"/>
</dbReference>
<dbReference type="Pfam" id="PF00563">
    <property type="entry name" value="EAL"/>
    <property type="match status" value="1"/>
</dbReference>
<dbReference type="SMART" id="SM00052">
    <property type="entry name" value="EAL"/>
    <property type="match status" value="1"/>
</dbReference>
<reference evidence="3" key="1">
    <citation type="journal article" date="2023" name="Int. J. Syst. Evol. Microbiol.">
        <title>&lt;i&gt;Shewanella septentrionalis&lt;/i&gt; sp. nov. and &lt;i&gt;Shewanella holmiensis&lt;/i&gt; sp. nov., isolated from Baltic Sea water and sediments.</title>
        <authorList>
            <person name="Martin-Rodriguez A.J."/>
            <person name="Thorell K."/>
            <person name="Joffre E."/>
            <person name="Jensie-Markopoulos S."/>
            <person name="Moore E.R.B."/>
            <person name="Sjoling A."/>
        </authorList>
    </citation>
    <scope>NUCLEOTIDE SEQUENCE</scope>
    <source>
        <strain evidence="3">SP1S2-7</strain>
    </source>
</reference>